<dbReference type="SMART" id="SM00702">
    <property type="entry name" value="P4Hc"/>
    <property type="match status" value="1"/>
</dbReference>
<keyword evidence="2" id="KW-0479">Metal-binding</keyword>
<dbReference type="GO" id="GO:0016705">
    <property type="term" value="F:oxidoreductase activity, acting on paired donors, with incorporation or reduction of molecular oxygen"/>
    <property type="evidence" value="ECO:0007669"/>
    <property type="project" value="InterPro"/>
</dbReference>
<evidence type="ECO:0000313" key="9">
    <source>
        <dbReference type="Proteomes" id="UP000289738"/>
    </source>
</evidence>
<comment type="cofactor">
    <cofactor evidence="1">
        <name>L-ascorbate</name>
        <dbReference type="ChEBI" id="CHEBI:38290"/>
    </cofactor>
</comment>
<reference evidence="8 9" key="1">
    <citation type="submission" date="2019-01" db="EMBL/GenBank/DDBJ databases">
        <title>Sequencing of cultivated peanut Arachis hypogaea provides insights into genome evolution and oil improvement.</title>
        <authorList>
            <person name="Chen X."/>
        </authorList>
    </citation>
    <scope>NUCLEOTIDE SEQUENCE [LARGE SCALE GENOMIC DNA]</scope>
    <source>
        <strain evidence="9">cv. Fuhuasheng</strain>
        <tissue evidence="8">Leaves</tissue>
    </source>
</reference>
<name>A0A445BES2_ARAHY</name>
<dbReference type="Gene3D" id="2.60.120.620">
    <property type="entry name" value="q2cbj1_9rhob like domain"/>
    <property type="match status" value="1"/>
</dbReference>
<dbReference type="Pfam" id="PF25238">
    <property type="entry name" value="OGFOD2-like"/>
    <property type="match status" value="1"/>
</dbReference>
<evidence type="ECO:0000259" key="7">
    <source>
        <dbReference type="PROSITE" id="PS51471"/>
    </source>
</evidence>
<protein>
    <recommendedName>
        <fullName evidence="7">Fe2OG dioxygenase domain-containing protein</fullName>
    </recommendedName>
</protein>
<keyword evidence="3" id="KW-0223">Dioxygenase</keyword>
<dbReference type="InterPro" id="IPR006620">
    <property type="entry name" value="Pro_4_hyd_alph"/>
</dbReference>
<evidence type="ECO:0000256" key="4">
    <source>
        <dbReference type="ARBA" id="ARBA00023002"/>
    </source>
</evidence>
<dbReference type="PANTHER" id="PTHR24014:SF20">
    <property type="entry name" value="2OG-FE(II) OXYGENASE FAMILY OXIDOREDUCTASE"/>
    <property type="match status" value="1"/>
</dbReference>
<dbReference type="GO" id="GO:0031418">
    <property type="term" value="F:L-ascorbic acid binding"/>
    <property type="evidence" value="ECO:0007669"/>
    <property type="project" value="InterPro"/>
</dbReference>
<sequence length="437" mass="51166">MAHQNGSFPRITYQQQLQLLQQQQQQVLIQQQHHLQQRHQQHQRQQQQQLEQHPRVSTNIIANGHVAGPQNQRLSLTPCSTRLRSDPKQDHKPDNYEDLQLGFDPRVFSSLEQYMPPDMLNKPRDVKAQYMSSILMRYSSEGDRVRIQKHKEYRQKIMSTYQPLYKEIYTMDAENFFVPSFLDAIRENTEAGFRRILAEPTRGIYTFEMLQPEFCEMLVSEVDNFERWVHESKIKIMRPNTMNKFGVVLDDFGMESMLDKLMKDFIRPLSRVFFAEFGGCSLDTHHGFIVEYGIHRDRELGSLKSNIFAGFHVDDSEVTLNVCLGKEFSGGELFFRGARCDAHVNSDSQLEEIFDYSHVPGQAILHSGRHRHGAKATVSGKRMNLILWCRSSTFREMIKYQRAFAGWCGECRRKKKERERLSIAATKQELLKRRMAL</sequence>
<dbReference type="STRING" id="3818.A0A445BES2"/>
<evidence type="ECO:0000256" key="6">
    <source>
        <dbReference type="SAM" id="MobiDB-lite"/>
    </source>
</evidence>
<dbReference type="GO" id="GO:0051213">
    <property type="term" value="F:dioxygenase activity"/>
    <property type="evidence" value="ECO:0007669"/>
    <property type="project" value="UniProtKB-KW"/>
</dbReference>
<evidence type="ECO:0000256" key="2">
    <source>
        <dbReference type="ARBA" id="ARBA00022723"/>
    </source>
</evidence>
<feature type="region of interest" description="Disordered" evidence="6">
    <location>
        <begin position="64"/>
        <end position="98"/>
    </location>
</feature>
<dbReference type="PANTHER" id="PTHR24014">
    <property type="entry name" value="2-OXOGLUTARATE AND IRON-DEPENDENT OXYGENASE DOMAIN-CONTAINING PROTEIN 2"/>
    <property type="match status" value="1"/>
</dbReference>
<dbReference type="InterPro" id="IPR005123">
    <property type="entry name" value="Oxoglu/Fe-dep_dioxygenase_dom"/>
</dbReference>
<keyword evidence="9" id="KW-1185">Reference proteome</keyword>
<dbReference type="PROSITE" id="PS51471">
    <property type="entry name" value="FE2OG_OXY"/>
    <property type="match status" value="1"/>
</dbReference>
<evidence type="ECO:0000313" key="8">
    <source>
        <dbReference type="EMBL" id="RYR37178.1"/>
    </source>
</evidence>
<dbReference type="EMBL" id="SDMP01000009">
    <property type="protein sequence ID" value="RYR37178.1"/>
    <property type="molecule type" value="Genomic_DNA"/>
</dbReference>
<keyword evidence="5" id="KW-0408">Iron</keyword>
<evidence type="ECO:0000256" key="1">
    <source>
        <dbReference type="ARBA" id="ARBA00001961"/>
    </source>
</evidence>
<dbReference type="AlphaFoldDB" id="A0A445BES2"/>
<organism evidence="8 9">
    <name type="scientific">Arachis hypogaea</name>
    <name type="common">Peanut</name>
    <dbReference type="NCBI Taxonomy" id="3818"/>
    <lineage>
        <taxon>Eukaryota</taxon>
        <taxon>Viridiplantae</taxon>
        <taxon>Streptophyta</taxon>
        <taxon>Embryophyta</taxon>
        <taxon>Tracheophyta</taxon>
        <taxon>Spermatophyta</taxon>
        <taxon>Magnoliopsida</taxon>
        <taxon>eudicotyledons</taxon>
        <taxon>Gunneridae</taxon>
        <taxon>Pentapetalae</taxon>
        <taxon>rosids</taxon>
        <taxon>fabids</taxon>
        <taxon>Fabales</taxon>
        <taxon>Fabaceae</taxon>
        <taxon>Papilionoideae</taxon>
        <taxon>50 kb inversion clade</taxon>
        <taxon>dalbergioids sensu lato</taxon>
        <taxon>Dalbergieae</taxon>
        <taxon>Pterocarpus clade</taxon>
        <taxon>Arachis</taxon>
    </lineage>
</organism>
<evidence type="ECO:0000256" key="3">
    <source>
        <dbReference type="ARBA" id="ARBA00022964"/>
    </source>
</evidence>
<feature type="domain" description="Fe2OG dioxygenase" evidence="7">
    <location>
        <begin position="268"/>
        <end position="391"/>
    </location>
</feature>
<comment type="caution">
    <text evidence="8">The sequence shown here is derived from an EMBL/GenBank/DDBJ whole genome shotgun (WGS) entry which is preliminary data.</text>
</comment>
<proteinExistence type="predicted"/>
<feature type="compositionally biased region" description="Polar residues" evidence="6">
    <location>
        <begin position="69"/>
        <end position="82"/>
    </location>
</feature>
<evidence type="ECO:0000256" key="5">
    <source>
        <dbReference type="ARBA" id="ARBA00023004"/>
    </source>
</evidence>
<dbReference type="Proteomes" id="UP000289738">
    <property type="component" value="Chromosome A09"/>
</dbReference>
<dbReference type="GO" id="GO:0005506">
    <property type="term" value="F:iron ion binding"/>
    <property type="evidence" value="ECO:0007669"/>
    <property type="project" value="InterPro"/>
</dbReference>
<keyword evidence="4" id="KW-0560">Oxidoreductase</keyword>
<gene>
    <name evidence="8" type="ORF">Ahy_A09g042111</name>
</gene>
<feature type="compositionally biased region" description="Basic and acidic residues" evidence="6">
    <location>
        <begin position="83"/>
        <end position="95"/>
    </location>
</feature>
<accession>A0A445BES2</accession>